<name>A0ABQ7R2X5_PLUXY</name>
<sequence length="257" mass="27233">MNCRRAGAPTDGGGGGGGRGGGGYLQHAAKHHAAAATHCTSVDLQLHCNLYDTFKVSANCSGSEDTGGPRRGRAEAVVAKLVVGRDEARAAHSATQLTTSTATKRNTESCGQPKGHKPTGGSAAAAAGRGRRRGGAPLARAGTPPPRRRAAAADLAGAASRRHQPAITRHSTPHSNQQTYHSLPPFKPFQEILQQTSNVSYTHSIICVAHTREIGRRSSFKDLLTADEGWKGIQKSVRQRSEAPHVPRRKPLWQRSD</sequence>
<evidence type="ECO:0000256" key="1">
    <source>
        <dbReference type="SAM" id="MobiDB-lite"/>
    </source>
</evidence>
<reference evidence="2 3" key="1">
    <citation type="submission" date="2021-06" db="EMBL/GenBank/DDBJ databases">
        <title>A haploid diamondback moth (Plutella xylostella L.) genome assembly resolves 31 chromosomes and identifies a diamide resistance mutation.</title>
        <authorList>
            <person name="Ward C.M."/>
            <person name="Perry K.D."/>
            <person name="Baker G."/>
            <person name="Powis K."/>
            <person name="Heckel D.G."/>
            <person name="Baxter S.W."/>
        </authorList>
    </citation>
    <scope>NUCLEOTIDE SEQUENCE [LARGE SCALE GENOMIC DNA]</scope>
    <source>
        <strain evidence="2 3">LV</strain>
        <tissue evidence="2">Single pupa</tissue>
    </source>
</reference>
<evidence type="ECO:0000313" key="3">
    <source>
        <dbReference type="Proteomes" id="UP000823941"/>
    </source>
</evidence>
<proteinExistence type="predicted"/>
<dbReference type="Proteomes" id="UP000823941">
    <property type="component" value="Chromosome 4"/>
</dbReference>
<feature type="compositionally biased region" description="Polar residues" evidence="1">
    <location>
        <begin position="93"/>
        <end position="110"/>
    </location>
</feature>
<evidence type="ECO:0000313" key="2">
    <source>
        <dbReference type="EMBL" id="KAG7311650.1"/>
    </source>
</evidence>
<feature type="compositionally biased region" description="Polar residues" evidence="1">
    <location>
        <begin position="169"/>
        <end position="181"/>
    </location>
</feature>
<feature type="region of interest" description="Disordered" evidence="1">
    <location>
        <begin position="88"/>
        <end position="183"/>
    </location>
</feature>
<accession>A0ABQ7R2X5</accession>
<dbReference type="EMBL" id="JAHIBW010000004">
    <property type="protein sequence ID" value="KAG7311650.1"/>
    <property type="molecule type" value="Genomic_DNA"/>
</dbReference>
<feature type="compositionally biased region" description="Basic residues" evidence="1">
    <location>
        <begin position="246"/>
        <end position="257"/>
    </location>
</feature>
<feature type="region of interest" description="Disordered" evidence="1">
    <location>
        <begin position="235"/>
        <end position="257"/>
    </location>
</feature>
<keyword evidence="3" id="KW-1185">Reference proteome</keyword>
<gene>
    <name evidence="2" type="ORF">JYU34_002698</name>
</gene>
<organism evidence="2 3">
    <name type="scientific">Plutella xylostella</name>
    <name type="common">Diamondback moth</name>
    <name type="synonym">Plutella maculipennis</name>
    <dbReference type="NCBI Taxonomy" id="51655"/>
    <lineage>
        <taxon>Eukaryota</taxon>
        <taxon>Metazoa</taxon>
        <taxon>Ecdysozoa</taxon>
        <taxon>Arthropoda</taxon>
        <taxon>Hexapoda</taxon>
        <taxon>Insecta</taxon>
        <taxon>Pterygota</taxon>
        <taxon>Neoptera</taxon>
        <taxon>Endopterygota</taxon>
        <taxon>Lepidoptera</taxon>
        <taxon>Glossata</taxon>
        <taxon>Ditrysia</taxon>
        <taxon>Yponomeutoidea</taxon>
        <taxon>Plutellidae</taxon>
        <taxon>Plutella</taxon>
    </lineage>
</organism>
<feature type="compositionally biased region" description="Low complexity" evidence="1">
    <location>
        <begin position="119"/>
        <end position="128"/>
    </location>
</feature>
<comment type="caution">
    <text evidence="2">The sequence shown here is derived from an EMBL/GenBank/DDBJ whole genome shotgun (WGS) entry which is preliminary data.</text>
</comment>
<protein>
    <submittedName>
        <fullName evidence="2">Uncharacterized protein</fullName>
    </submittedName>
</protein>